<evidence type="ECO:0000313" key="1">
    <source>
        <dbReference type="EMBL" id="CAJ2660824.1"/>
    </source>
</evidence>
<evidence type="ECO:0000313" key="2">
    <source>
        <dbReference type="Proteomes" id="UP001177021"/>
    </source>
</evidence>
<gene>
    <name evidence="1" type="ORF">MILVUS5_LOCUS26684</name>
</gene>
<comment type="caution">
    <text evidence="1">The sequence shown here is derived from an EMBL/GenBank/DDBJ whole genome shotgun (WGS) entry which is preliminary data.</text>
</comment>
<name>A0ACB0KY55_TRIPR</name>
<keyword evidence="2" id="KW-1185">Reference proteome</keyword>
<sequence length="342" mass="39186">MALITRAPNTEMNVENEPLNCIPLTSNSTHKQFQILLQSPPQSPFKLPDDWLVEHRPRFSNPNQVDKYYIEPQTGHKFRSLVAVQRYLNGETRNYLPIERMITENKDTIVLRSPQSPFKLPDDWVVEHRPRVSKPNCVDRVDRYYIEPRTGVKFRSLVSVQRYLNEETRDDLPTERMISENKNTTFIKSRTAQKCLSPSDFEARKFLYAKDFEGRLTGENACRETPKLVSKFGSGKRSAPSMNSYENHVEKSFSVAEDQATLKPSIQSTHSENFDSQKKIKTGEDDRGSIHNLTRPPTKVSWVLSGPGGFWNPFLDDSIIAASEKAEWSKAFSISINEGVTN</sequence>
<protein>
    <submittedName>
        <fullName evidence="1">Uncharacterized protein</fullName>
    </submittedName>
</protein>
<organism evidence="1 2">
    <name type="scientific">Trifolium pratense</name>
    <name type="common">Red clover</name>
    <dbReference type="NCBI Taxonomy" id="57577"/>
    <lineage>
        <taxon>Eukaryota</taxon>
        <taxon>Viridiplantae</taxon>
        <taxon>Streptophyta</taxon>
        <taxon>Embryophyta</taxon>
        <taxon>Tracheophyta</taxon>
        <taxon>Spermatophyta</taxon>
        <taxon>Magnoliopsida</taxon>
        <taxon>eudicotyledons</taxon>
        <taxon>Gunneridae</taxon>
        <taxon>Pentapetalae</taxon>
        <taxon>rosids</taxon>
        <taxon>fabids</taxon>
        <taxon>Fabales</taxon>
        <taxon>Fabaceae</taxon>
        <taxon>Papilionoideae</taxon>
        <taxon>50 kb inversion clade</taxon>
        <taxon>NPAAA clade</taxon>
        <taxon>Hologalegina</taxon>
        <taxon>IRL clade</taxon>
        <taxon>Trifolieae</taxon>
        <taxon>Trifolium</taxon>
    </lineage>
</organism>
<accession>A0ACB0KY55</accession>
<proteinExistence type="predicted"/>
<dbReference type="EMBL" id="CASHSV030000311">
    <property type="protein sequence ID" value="CAJ2660824.1"/>
    <property type="molecule type" value="Genomic_DNA"/>
</dbReference>
<reference evidence="1" key="1">
    <citation type="submission" date="2023-10" db="EMBL/GenBank/DDBJ databases">
        <authorList>
            <person name="Rodriguez Cubillos JULIANA M."/>
            <person name="De Vega J."/>
        </authorList>
    </citation>
    <scope>NUCLEOTIDE SEQUENCE</scope>
</reference>
<dbReference type="Proteomes" id="UP001177021">
    <property type="component" value="Unassembled WGS sequence"/>
</dbReference>